<reference evidence="6 7" key="1">
    <citation type="submission" date="2021-01" db="EMBL/GenBank/DDBJ databases">
        <title>Genomic Encyclopedia of Type Strains, Phase IV (KMG-IV): sequencing the most valuable type-strain genomes for metagenomic binning, comparative biology and taxonomic classification.</title>
        <authorList>
            <person name="Goeker M."/>
        </authorList>
    </citation>
    <scope>NUCLEOTIDE SEQUENCE [LARGE SCALE GENOMIC DNA]</scope>
    <source>
        <strain evidence="6 7">DSM 27513</strain>
    </source>
</reference>
<evidence type="ECO:0000256" key="1">
    <source>
        <dbReference type="ARBA" id="ARBA00007583"/>
    </source>
</evidence>
<dbReference type="PANTHER" id="PTHR24045:SF0">
    <property type="entry name" value="N-ACETYLGLUCOSAMINE-1-PHOSPHOTRANSFERASE SUBUNITS ALPHA_BETA"/>
    <property type="match status" value="1"/>
</dbReference>
<name>A0ABS2PMF7_9STRE</name>
<dbReference type="Pfam" id="PF17101">
    <property type="entry name" value="Stealth_CR1"/>
    <property type="match status" value="1"/>
</dbReference>
<dbReference type="InterPro" id="IPR021520">
    <property type="entry name" value="Stealth_CR2"/>
</dbReference>
<proteinExistence type="inferred from homology"/>
<keyword evidence="7" id="KW-1185">Reference proteome</keyword>
<evidence type="ECO:0000313" key="6">
    <source>
        <dbReference type="EMBL" id="MBM7635983.1"/>
    </source>
</evidence>
<dbReference type="InterPro" id="IPR031358">
    <property type="entry name" value="Stealth_CR1"/>
</dbReference>
<organism evidence="6 7">
    <name type="scientific">Streptococcus saliviloxodontae</name>
    <dbReference type="NCBI Taxonomy" id="1349416"/>
    <lineage>
        <taxon>Bacteria</taxon>
        <taxon>Bacillati</taxon>
        <taxon>Bacillota</taxon>
        <taxon>Bacilli</taxon>
        <taxon>Lactobacillales</taxon>
        <taxon>Streptococcaceae</taxon>
        <taxon>Streptococcus</taxon>
    </lineage>
</organism>
<dbReference type="RefSeq" id="WP_205016886.1">
    <property type="nucleotide sequence ID" value="NZ_JAFBEI010000013.1"/>
</dbReference>
<comment type="similarity">
    <text evidence="1">Belongs to the stealth family.</text>
</comment>
<evidence type="ECO:0000313" key="7">
    <source>
        <dbReference type="Proteomes" id="UP000809081"/>
    </source>
</evidence>
<dbReference type="Pfam" id="PF11380">
    <property type="entry name" value="Stealth_CR2"/>
    <property type="match status" value="1"/>
</dbReference>
<gene>
    <name evidence="6" type="ORF">JOC31_000802</name>
</gene>
<evidence type="ECO:0000256" key="3">
    <source>
        <dbReference type="ARBA" id="ARBA00023169"/>
    </source>
</evidence>
<dbReference type="PANTHER" id="PTHR24045">
    <property type="match status" value="1"/>
</dbReference>
<feature type="domain" description="Stealth protein CR2 conserved region 2" evidence="4">
    <location>
        <begin position="38"/>
        <end position="138"/>
    </location>
</feature>
<dbReference type="EMBL" id="JAFBEI010000013">
    <property type="protein sequence ID" value="MBM7635983.1"/>
    <property type="molecule type" value="Genomic_DNA"/>
</dbReference>
<feature type="domain" description="Stealth protein CR1 conserved region 1" evidence="5">
    <location>
        <begin position="2"/>
        <end position="27"/>
    </location>
</feature>
<accession>A0ABS2PMF7</accession>
<dbReference type="InterPro" id="IPR047141">
    <property type="entry name" value="Stealth"/>
</dbReference>
<evidence type="ECO:0000256" key="2">
    <source>
        <dbReference type="ARBA" id="ARBA00022679"/>
    </source>
</evidence>
<sequence length="329" mass="38670">MEKIDFVVTWVDGSDPEWLAQKNEFATGSDEKLNSDSRYRDWDIFKYWFRLVEKNAPWVNKIFLITAGHLPEWLNINNEKLVVVKHSDYIDAQYLPTFNSNVIELNITNLKDLSEHFVLFNDDMFIIDKVSPEDFFKNGLPLDTGIFSPIVPISGTVSNTLVNNVAIINKKFNTRSILKKNFTKYFNFKYGIHNVKNICVLPWSNILGFYDTHIPVSYLKSEFLEATEFAKEEVKLASKNKFRNLNDISHWFVRYWQLSKGQFKPRSIHFGKMYGIEEEIEKIEQNMKSSRHKLVCLEDGESVLDFKSSKEKIVKLFEEVFPEKSKFER</sequence>
<keyword evidence="2" id="KW-0808">Transferase</keyword>
<comment type="caution">
    <text evidence="6">The sequence shown here is derived from an EMBL/GenBank/DDBJ whole genome shotgun (WGS) entry which is preliminary data.</text>
</comment>
<dbReference type="Proteomes" id="UP000809081">
    <property type="component" value="Unassembled WGS sequence"/>
</dbReference>
<protein>
    <recommendedName>
        <fullName evidence="8">Capsule biosynthesis protein CapG</fullName>
    </recommendedName>
</protein>
<keyword evidence="3" id="KW-0270">Exopolysaccharide synthesis</keyword>
<evidence type="ECO:0000259" key="4">
    <source>
        <dbReference type="Pfam" id="PF11380"/>
    </source>
</evidence>
<evidence type="ECO:0008006" key="8">
    <source>
        <dbReference type="Google" id="ProtNLM"/>
    </source>
</evidence>
<evidence type="ECO:0000259" key="5">
    <source>
        <dbReference type="Pfam" id="PF17101"/>
    </source>
</evidence>